<dbReference type="HOGENOM" id="CLU_2072543_0_0_1"/>
<name>A0A0C2W358_AMAMK</name>
<dbReference type="Proteomes" id="UP000054549">
    <property type="component" value="Unassembled WGS sequence"/>
</dbReference>
<organism evidence="2 3">
    <name type="scientific">Amanita muscaria (strain Koide BX008)</name>
    <dbReference type="NCBI Taxonomy" id="946122"/>
    <lineage>
        <taxon>Eukaryota</taxon>
        <taxon>Fungi</taxon>
        <taxon>Dikarya</taxon>
        <taxon>Basidiomycota</taxon>
        <taxon>Agaricomycotina</taxon>
        <taxon>Agaricomycetes</taxon>
        <taxon>Agaricomycetidae</taxon>
        <taxon>Agaricales</taxon>
        <taxon>Pluteineae</taxon>
        <taxon>Amanitaceae</taxon>
        <taxon>Amanita</taxon>
    </lineage>
</organism>
<accession>A0A0C2W358</accession>
<evidence type="ECO:0000313" key="2">
    <source>
        <dbReference type="EMBL" id="KIL55522.1"/>
    </source>
</evidence>
<gene>
    <name evidence="2" type="ORF">M378DRAFT_17869</name>
</gene>
<feature type="compositionally biased region" description="Basic and acidic residues" evidence="1">
    <location>
        <begin position="92"/>
        <end position="108"/>
    </location>
</feature>
<feature type="region of interest" description="Disordered" evidence="1">
    <location>
        <begin position="92"/>
        <end position="118"/>
    </location>
</feature>
<reference evidence="2 3" key="1">
    <citation type="submission" date="2014-04" db="EMBL/GenBank/DDBJ databases">
        <title>Evolutionary Origins and Diversification of the Mycorrhizal Mutualists.</title>
        <authorList>
            <consortium name="DOE Joint Genome Institute"/>
            <consortium name="Mycorrhizal Genomics Consortium"/>
            <person name="Kohler A."/>
            <person name="Kuo A."/>
            <person name="Nagy L.G."/>
            <person name="Floudas D."/>
            <person name="Copeland A."/>
            <person name="Barry K.W."/>
            <person name="Cichocki N."/>
            <person name="Veneault-Fourrey C."/>
            <person name="LaButti K."/>
            <person name="Lindquist E.A."/>
            <person name="Lipzen A."/>
            <person name="Lundell T."/>
            <person name="Morin E."/>
            <person name="Murat C."/>
            <person name="Riley R."/>
            <person name="Ohm R."/>
            <person name="Sun H."/>
            <person name="Tunlid A."/>
            <person name="Henrissat B."/>
            <person name="Grigoriev I.V."/>
            <person name="Hibbett D.S."/>
            <person name="Martin F."/>
        </authorList>
    </citation>
    <scope>NUCLEOTIDE SEQUENCE [LARGE SCALE GENOMIC DNA]</scope>
    <source>
        <strain evidence="2 3">Koide BX008</strain>
    </source>
</reference>
<dbReference type="InParanoid" id="A0A0C2W358"/>
<protein>
    <submittedName>
        <fullName evidence="2">Uncharacterized protein</fullName>
    </submittedName>
</protein>
<dbReference type="EMBL" id="KN818505">
    <property type="protein sequence ID" value="KIL55522.1"/>
    <property type="molecule type" value="Genomic_DNA"/>
</dbReference>
<feature type="region of interest" description="Disordered" evidence="1">
    <location>
        <begin position="1"/>
        <end position="24"/>
    </location>
</feature>
<evidence type="ECO:0000256" key="1">
    <source>
        <dbReference type="SAM" id="MobiDB-lite"/>
    </source>
</evidence>
<proteinExistence type="predicted"/>
<sequence length="118" mass="13732">MNIIDLTMSSPPCSSPISYGSEDEDELDKLRQTIRKQGEAFRRTSEIYLMQVDHPNLKDGGQIWMKSQVDRGIGKDVKLMVEDVRRFEETARKKDSTWAMGKGEEERRRMKNTMGYQI</sequence>
<feature type="compositionally biased region" description="Polar residues" evidence="1">
    <location>
        <begin position="7"/>
        <end position="18"/>
    </location>
</feature>
<dbReference type="AlphaFoldDB" id="A0A0C2W358"/>
<evidence type="ECO:0000313" key="3">
    <source>
        <dbReference type="Proteomes" id="UP000054549"/>
    </source>
</evidence>
<keyword evidence="3" id="KW-1185">Reference proteome</keyword>
<dbReference type="OrthoDB" id="3063345at2759"/>